<dbReference type="Pfam" id="PF00059">
    <property type="entry name" value="Lectin_C"/>
    <property type="match status" value="1"/>
</dbReference>
<dbReference type="PROSITE" id="PS01180">
    <property type="entry name" value="CUB"/>
    <property type="match status" value="1"/>
</dbReference>
<protein>
    <recommendedName>
        <fullName evidence="7">CUB domain-containing protein</fullName>
    </recommendedName>
</protein>
<feature type="domain" description="C-type lectin" evidence="4">
    <location>
        <begin position="1"/>
        <end position="99"/>
    </location>
</feature>
<dbReference type="InterPro" id="IPR035914">
    <property type="entry name" value="Sperma_CUB_dom_sf"/>
</dbReference>
<evidence type="ECO:0000313" key="5">
    <source>
        <dbReference type="EMBL" id="GMR51215.1"/>
    </source>
</evidence>
<dbReference type="InterPro" id="IPR016187">
    <property type="entry name" value="CTDL_fold"/>
</dbReference>
<sequence>MICRKLGANLASIHNFPENSFIRSLAVSKGAVNGVFLGATLSGKGNDFTWIDGTDWDYTNFFPGFPKAGFGGCVAMDTTTSAGQWMNIDCSTPLPVACVRDERVIVEPNATCNRDTWKEGQIITSPGFPFSASMTCDFFLKVDPGNTVEVEIILLEANTCCDYLLIYDGYLGGKVIANLTGDVNNEKYTTTTSNIMRVTWDPNGGVNVPGLMMTFRGV</sequence>
<evidence type="ECO:0000256" key="2">
    <source>
        <dbReference type="PROSITE-ProRule" id="PRU00059"/>
    </source>
</evidence>
<evidence type="ECO:0008006" key="7">
    <source>
        <dbReference type="Google" id="ProtNLM"/>
    </source>
</evidence>
<organism evidence="5 6">
    <name type="scientific">Pristionchus mayeri</name>
    <dbReference type="NCBI Taxonomy" id="1317129"/>
    <lineage>
        <taxon>Eukaryota</taxon>
        <taxon>Metazoa</taxon>
        <taxon>Ecdysozoa</taxon>
        <taxon>Nematoda</taxon>
        <taxon>Chromadorea</taxon>
        <taxon>Rhabditida</taxon>
        <taxon>Rhabditina</taxon>
        <taxon>Diplogasteromorpha</taxon>
        <taxon>Diplogasteroidea</taxon>
        <taxon>Neodiplogasteridae</taxon>
        <taxon>Pristionchus</taxon>
    </lineage>
</organism>
<evidence type="ECO:0000259" key="4">
    <source>
        <dbReference type="PROSITE" id="PS50041"/>
    </source>
</evidence>
<dbReference type="InterPro" id="IPR001304">
    <property type="entry name" value="C-type_lectin-like"/>
</dbReference>
<dbReference type="Gene3D" id="2.60.120.290">
    <property type="entry name" value="Spermadhesin, CUB domain"/>
    <property type="match status" value="1"/>
</dbReference>
<dbReference type="Pfam" id="PF00431">
    <property type="entry name" value="CUB"/>
    <property type="match status" value="1"/>
</dbReference>
<dbReference type="PROSITE" id="PS50041">
    <property type="entry name" value="C_TYPE_LECTIN_2"/>
    <property type="match status" value="1"/>
</dbReference>
<dbReference type="SUPFAM" id="SSF56436">
    <property type="entry name" value="C-type lectin-like"/>
    <property type="match status" value="1"/>
</dbReference>
<dbReference type="Gene3D" id="3.10.100.10">
    <property type="entry name" value="Mannose-Binding Protein A, subunit A"/>
    <property type="match status" value="1"/>
</dbReference>
<dbReference type="Proteomes" id="UP001328107">
    <property type="component" value="Unassembled WGS sequence"/>
</dbReference>
<evidence type="ECO:0000313" key="6">
    <source>
        <dbReference type="Proteomes" id="UP001328107"/>
    </source>
</evidence>
<gene>
    <name evidence="5" type="ORF">PMAYCL1PPCAC_21411</name>
</gene>
<dbReference type="CDD" id="cd00041">
    <property type="entry name" value="CUB"/>
    <property type="match status" value="1"/>
</dbReference>
<dbReference type="CDD" id="cd00037">
    <property type="entry name" value="CLECT"/>
    <property type="match status" value="1"/>
</dbReference>
<name>A0AAN5CVE3_9BILA</name>
<dbReference type="InterPro" id="IPR016186">
    <property type="entry name" value="C-type_lectin-like/link_sf"/>
</dbReference>
<accession>A0AAN5CVE3</accession>
<dbReference type="InterPro" id="IPR000859">
    <property type="entry name" value="CUB_dom"/>
</dbReference>
<dbReference type="SUPFAM" id="SSF49854">
    <property type="entry name" value="Spermadhesin, CUB domain"/>
    <property type="match status" value="1"/>
</dbReference>
<evidence type="ECO:0000259" key="3">
    <source>
        <dbReference type="PROSITE" id="PS01180"/>
    </source>
</evidence>
<dbReference type="InterPro" id="IPR050976">
    <property type="entry name" value="Snaclec"/>
</dbReference>
<dbReference type="PROSITE" id="PS00615">
    <property type="entry name" value="C_TYPE_LECTIN_1"/>
    <property type="match status" value="1"/>
</dbReference>
<comment type="caution">
    <text evidence="5">The sequence shown here is derived from an EMBL/GenBank/DDBJ whole genome shotgun (WGS) entry which is preliminary data.</text>
</comment>
<dbReference type="PANTHER" id="PTHR22991:SF40">
    <property type="entry name" value="PROTEIN CBG13490"/>
    <property type="match status" value="1"/>
</dbReference>
<proteinExistence type="predicted"/>
<keyword evidence="6" id="KW-1185">Reference proteome</keyword>
<evidence type="ECO:0000256" key="1">
    <source>
        <dbReference type="ARBA" id="ARBA00023157"/>
    </source>
</evidence>
<keyword evidence="1" id="KW-1015">Disulfide bond</keyword>
<dbReference type="InterPro" id="IPR018378">
    <property type="entry name" value="C-type_lectin_CS"/>
</dbReference>
<dbReference type="EMBL" id="BTRK01000005">
    <property type="protein sequence ID" value="GMR51215.1"/>
    <property type="molecule type" value="Genomic_DNA"/>
</dbReference>
<dbReference type="SMART" id="SM00034">
    <property type="entry name" value="CLECT"/>
    <property type="match status" value="1"/>
</dbReference>
<dbReference type="AlphaFoldDB" id="A0AAN5CVE3"/>
<comment type="caution">
    <text evidence="2">Lacks conserved residue(s) required for the propagation of feature annotation.</text>
</comment>
<dbReference type="SMART" id="SM00042">
    <property type="entry name" value="CUB"/>
    <property type="match status" value="1"/>
</dbReference>
<dbReference type="PANTHER" id="PTHR22991">
    <property type="entry name" value="PROTEIN CBG13490"/>
    <property type="match status" value="1"/>
</dbReference>
<reference evidence="6" key="1">
    <citation type="submission" date="2022-10" db="EMBL/GenBank/DDBJ databases">
        <title>Genome assembly of Pristionchus species.</title>
        <authorList>
            <person name="Yoshida K."/>
            <person name="Sommer R.J."/>
        </authorList>
    </citation>
    <scope>NUCLEOTIDE SEQUENCE [LARGE SCALE GENOMIC DNA]</scope>
    <source>
        <strain evidence="6">RS5460</strain>
    </source>
</reference>
<feature type="domain" description="CUB" evidence="3">
    <location>
        <begin position="112"/>
        <end position="218"/>
    </location>
</feature>